<protein>
    <submittedName>
        <fullName evidence="1">Uncharacterized protein</fullName>
    </submittedName>
</protein>
<evidence type="ECO:0000313" key="2">
    <source>
        <dbReference type="Proteomes" id="UP000248333"/>
    </source>
</evidence>
<dbReference type="EMBL" id="PYBV01000028">
    <property type="protein sequence ID" value="PYC67159.1"/>
    <property type="molecule type" value="Genomic_DNA"/>
</dbReference>
<gene>
    <name evidence="1" type="ORF">C7C45_22055</name>
</gene>
<evidence type="ECO:0000313" key="1">
    <source>
        <dbReference type="EMBL" id="PYC67159.1"/>
    </source>
</evidence>
<keyword evidence="2" id="KW-1185">Reference proteome</keyword>
<dbReference type="Proteomes" id="UP000248333">
    <property type="component" value="Unassembled WGS sequence"/>
</dbReference>
<accession>A0A318NE92</accession>
<dbReference type="AlphaFoldDB" id="A0A318NE92"/>
<sequence length="67" mass="7826">MVGAAEKRQPIHREQADRLTLIDRWRHFVLDQPVLVHPGETIWVEDDHLLVQRNTGLVDAYPGFVNR</sequence>
<organism evidence="1 2">
    <name type="scientific">Micromonospora arborensis</name>
    <dbReference type="NCBI Taxonomy" id="2116518"/>
    <lineage>
        <taxon>Bacteria</taxon>
        <taxon>Bacillati</taxon>
        <taxon>Actinomycetota</taxon>
        <taxon>Actinomycetes</taxon>
        <taxon>Micromonosporales</taxon>
        <taxon>Micromonosporaceae</taxon>
        <taxon>Micromonospora</taxon>
    </lineage>
</organism>
<comment type="caution">
    <text evidence="1">The sequence shown here is derived from an EMBL/GenBank/DDBJ whole genome shotgun (WGS) entry which is preliminary data.</text>
</comment>
<proteinExistence type="predicted"/>
<name>A0A318NE92_9ACTN</name>
<reference evidence="1 2" key="1">
    <citation type="submission" date="2018-03" db="EMBL/GenBank/DDBJ databases">
        <title>Bioinformatic expansion and discovery of thiopeptide antibiotics.</title>
        <authorList>
            <person name="Schwalen C.J."/>
            <person name="Hudson G.A."/>
            <person name="Mitchell D.A."/>
        </authorList>
    </citation>
    <scope>NUCLEOTIDE SEQUENCE [LARGE SCALE GENOMIC DNA]</scope>
    <source>
        <strain evidence="1 2">NRRL 8041</strain>
    </source>
</reference>